<feature type="transmembrane region" description="Helical" evidence="4">
    <location>
        <begin position="349"/>
        <end position="368"/>
    </location>
</feature>
<dbReference type="RefSeq" id="WP_149201766.1">
    <property type="nucleotide sequence ID" value="NZ_BSOV01000054.1"/>
</dbReference>
<evidence type="ECO:0000259" key="5">
    <source>
        <dbReference type="PROSITE" id="PS50850"/>
    </source>
</evidence>
<feature type="transmembrane region" description="Helical" evidence="4">
    <location>
        <begin position="137"/>
        <end position="157"/>
    </location>
</feature>
<feature type="domain" description="Major facilitator superfamily (MFS) profile" evidence="5">
    <location>
        <begin position="37"/>
        <end position="441"/>
    </location>
</feature>
<name>A0A6N1AG42_9PROT</name>
<dbReference type="InterPro" id="IPR011701">
    <property type="entry name" value="MFS"/>
</dbReference>
<evidence type="ECO:0000256" key="1">
    <source>
        <dbReference type="ARBA" id="ARBA00022692"/>
    </source>
</evidence>
<keyword evidence="6" id="KW-0614">Plasmid</keyword>
<gene>
    <name evidence="6" type="ORF">HUE56_07725</name>
</gene>
<keyword evidence="2 4" id="KW-1133">Transmembrane helix</keyword>
<feature type="transmembrane region" description="Helical" evidence="4">
    <location>
        <begin position="255"/>
        <end position="276"/>
    </location>
</feature>
<dbReference type="AlphaFoldDB" id="A0A6N1AG42"/>
<feature type="transmembrane region" description="Helical" evidence="4">
    <location>
        <begin position="106"/>
        <end position="125"/>
    </location>
</feature>
<feature type="transmembrane region" description="Helical" evidence="4">
    <location>
        <begin position="414"/>
        <end position="434"/>
    </location>
</feature>
<reference evidence="6 7" key="1">
    <citation type="submission" date="2020-06" db="EMBL/GenBank/DDBJ databases">
        <title>Complete genome of Azosprillum oryzae KACC14407.</title>
        <authorList>
            <person name="Kim M."/>
            <person name="Park Y.-J."/>
            <person name="Shin J.-H."/>
        </authorList>
    </citation>
    <scope>NUCLEOTIDE SEQUENCE [LARGE SCALE GENOMIC DNA]</scope>
    <source>
        <strain evidence="6 7">KACC 14407</strain>
        <plasmid evidence="6 7">unnamed4</plasmid>
    </source>
</reference>
<feature type="transmembrane region" description="Helical" evidence="4">
    <location>
        <begin position="380"/>
        <end position="402"/>
    </location>
</feature>
<dbReference type="Proteomes" id="UP000509702">
    <property type="component" value="Plasmid unnamed4"/>
</dbReference>
<dbReference type="PANTHER" id="PTHR23527:SF1">
    <property type="entry name" value="BLL3282 PROTEIN"/>
    <property type="match status" value="1"/>
</dbReference>
<dbReference type="SUPFAM" id="SSF103473">
    <property type="entry name" value="MFS general substrate transporter"/>
    <property type="match status" value="1"/>
</dbReference>
<feature type="transmembrane region" description="Helical" evidence="4">
    <location>
        <begin position="69"/>
        <end position="94"/>
    </location>
</feature>
<dbReference type="EMBL" id="CP054618">
    <property type="protein sequence ID" value="QKS50423.1"/>
    <property type="molecule type" value="Genomic_DNA"/>
</dbReference>
<proteinExistence type="predicted"/>
<dbReference type="GO" id="GO:0022857">
    <property type="term" value="F:transmembrane transporter activity"/>
    <property type="evidence" value="ECO:0007669"/>
    <property type="project" value="InterPro"/>
</dbReference>
<dbReference type="InterPro" id="IPR020846">
    <property type="entry name" value="MFS_dom"/>
</dbReference>
<organism evidence="6 7">
    <name type="scientific">Azospirillum oryzae</name>
    <dbReference type="NCBI Taxonomy" id="286727"/>
    <lineage>
        <taxon>Bacteria</taxon>
        <taxon>Pseudomonadati</taxon>
        <taxon>Pseudomonadota</taxon>
        <taxon>Alphaproteobacteria</taxon>
        <taxon>Rhodospirillales</taxon>
        <taxon>Azospirillaceae</taxon>
        <taxon>Azospirillum</taxon>
    </lineage>
</organism>
<evidence type="ECO:0000256" key="3">
    <source>
        <dbReference type="ARBA" id="ARBA00023136"/>
    </source>
</evidence>
<sequence>MTTTSDERARRASLRDICDNGAGRDSTDKATGKDPHRWKVLGVGVAANGSFAAALTGLPATAVSMRADYGLAATDLGLVIGAMGLGVAVSELLWGMLTDRWGDRKVLLTGLGLTGLVLALMALLLSPVPGRIPSTTFLAGAFLLVGMIGGSLNGSSGRAVMAWFGEGERGFAMSVRQMALPAGGAAGALILPPLADGVGFQGVYGTLAALCLATTGFVWLWVSEPSVMAATMPAGTASQMSGKGPLRNGQVWKTVFGVGALCIPQVAVVTFAAIFLNDVGHLGTAAVSASIVAIQLGAAVVRVWSGHFTDRRRNRRPFLKACALLTAIVYCVLAGFVAIDTALPESGGALVAAVVVALVAGGIVASSWHGIAFTELASIAGIAHTGTALGLGNTFAFGAYFLAPLAIPHVLERANWSGVWLAAAVAALAAFVLFPKATPAAVR</sequence>
<dbReference type="KEGG" id="aoz:HUE56_07725"/>
<feature type="transmembrane region" description="Helical" evidence="4">
    <location>
        <begin position="178"/>
        <end position="195"/>
    </location>
</feature>
<feature type="transmembrane region" description="Helical" evidence="4">
    <location>
        <begin position="282"/>
        <end position="305"/>
    </location>
</feature>
<accession>A0A6N1AG42</accession>
<dbReference type="Gene3D" id="1.20.1250.20">
    <property type="entry name" value="MFS general substrate transporter like domains"/>
    <property type="match status" value="2"/>
</dbReference>
<evidence type="ECO:0000313" key="7">
    <source>
        <dbReference type="Proteomes" id="UP000509702"/>
    </source>
</evidence>
<dbReference type="InterPro" id="IPR052952">
    <property type="entry name" value="MFS-Transporter"/>
</dbReference>
<dbReference type="OrthoDB" id="8628659at2"/>
<dbReference type="Pfam" id="PF07690">
    <property type="entry name" value="MFS_1"/>
    <property type="match status" value="1"/>
</dbReference>
<keyword evidence="1 4" id="KW-0812">Transmembrane</keyword>
<evidence type="ECO:0000313" key="6">
    <source>
        <dbReference type="EMBL" id="QKS50423.1"/>
    </source>
</evidence>
<evidence type="ECO:0000256" key="2">
    <source>
        <dbReference type="ARBA" id="ARBA00022989"/>
    </source>
</evidence>
<geneLocation type="plasmid" evidence="6 7">
    <name>unnamed4</name>
</geneLocation>
<feature type="transmembrane region" description="Helical" evidence="4">
    <location>
        <begin position="40"/>
        <end position="63"/>
    </location>
</feature>
<keyword evidence="7" id="KW-1185">Reference proteome</keyword>
<dbReference type="PROSITE" id="PS50850">
    <property type="entry name" value="MFS"/>
    <property type="match status" value="1"/>
</dbReference>
<dbReference type="InterPro" id="IPR036259">
    <property type="entry name" value="MFS_trans_sf"/>
</dbReference>
<evidence type="ECO:0000256" key="4">
    <source>
        <dbReference type="SAM" id="Phobius"/>
    </source>
</evidence>
<feature type="transmembrane region" description="Helical" evidence="4">
    <location>
        <begin position="201"/>
        <end position="222"/>
    </location>
</feature>
<dbReference type="PANTHER" id="PTHR23527">
    <property type="entry name" value="BLL3282 PROTEIN"/>
    <property type="match status" value="1"/>
</dbReference>
<keyword evidence="3 4" id="KW-0472">Membrane</keyword>
<protein>
    <submittedName>
        <fullName evidence="6">MFS transporter</fullName>
    </submittedName>
</protein>
<feature type="transmembrane region" description="Helical" evidence="4">
    <location>
        <begin position="317"/>
        <end position="337"/>
    </location>
</feature>